<reference evidence="2 3" key="1">
    <citation type="submission" date="2017-12" db="EMBL/GenBank/DDBJ databases">
        <title>Pharmacopeia of the Arctic Ocean.</title>
        <authorList>
            <person name="Collins E."/>
            <person name="Ducluzeau A.-L."/>
        </authorList>
    </citation>
    <scope>NUCLEOTIDE SEQUENCE [LARGE SCALE GENOMIC DNA]</scope>
    <source>
        <strain evidence="2 3">DSM 23325</strain>
    </source>
</reference>
<dbReference type="EMBL" id="PJBV01000011">
    <property type="protein sequence ID" value="PKH43798.1"/>
    <property type="molecule type" value="Genomic_DNA"/>
</dbReference>
<keyword evidence="3" id="KW-1185">Reference proteome</keyword>
<evidence type="ECO:0000313" key="2">
    <source>
        <dbReference type="EMBL" id="PKH43798.1"/>
    </source>
</evidence>
<name>A0ABX4R1M1_9ACTN</name>
<sequence length="74" mass="7779">MTHPYGSAGRGGRGNEHDRDADEATGKLHTGSQAAEDGAGDPAVLARHDEGGRHQSRHQEVVVETGDAVGDHQR</sequence>
<evidence type="ECO:0000313" key="3">
    <source>
        <dbReference type="Proteomes" id="UP000233565"/>
    </source>
</evidence>
<comment type="caution">
    <text evidence="2">The sequence shown here is derived from an EMBL/GenBank/DDBJ whole genome shotgun (WGS) entry which is preliminary data.</text>
</comment>
<gene>
    <name evidence="2" type="ORF">CXG46_04970</name>
</gene>
<feature type="compositionally biased region" description="Basic and acidic residues" evidence="1">
    <location>
        <begin position="13"/>
        <end position="26"/>
    </location>
</feature>
<feature type="compositionally biased region" description="Basic and acidic residues" evidence="1">
    <location>
        <begin position="46"/>
        <end position="61"/>
    </location>
</feature>
<evidence type="ECO:0000256" key="1">
    <source>
        <dbReference type="SAM" id="MobiDB-lite"/>
    </source>
</evidence>
<feature type="region of interest" description="Disordered" evidence="1">
    <location>
        <begin position="1"/>
        <end position="74"/>
    </location>
</feature>
<dbReference type="Proteomes" id="UP000233565">
    <property type="component" value="Unassembled WGS sequence"/>
</dbReference>
<protein>
    <submittedName>
        <fullName evidence="2">Uncharacterized protein</fullName>
    </submittedName>
</protein>
<accession>A0ABX4R1M1</accession>
<proteinExistence type="predicted"/>
<organism evidence="2 3">
    <name type="scientific">Nocardioides alpinus</name>
    <dbReference type="NCBI Taxonomy" id="748909"/>
    <lineage>
        <taxon>Bacteria</taxon>
        <taxon>Bacillati</taxon>
        <taxon>Actinomycetota</taxon>
        <taxon>Actinomycetes</taxon>
        <taxon>Propionibacteriales</taxon>
        <taxon>Nocardioidaceae</taxon>
        <taxon>Nocardioides</taxon>
    </lineage>
</organism>